<dbReference type="PROSITE" id="PS50056">
    <property type="entry name" value="TYR_PHOSPHATASE_2"/>
    <property type="match status" value="1"/>
</dbReference>
<organism evidence="14">
    <name type="scientific">Xenopus tropicalis</name>
    <name type="common">Western clawed frog</name>
    <name type="synonym">Silurana tropicalis</name>
    <dbReference type="NCBI Taxonomy" id="8364"/>
    <lineage>
        <taxon>Eukaryota</taxon>
        <taxon>Metazoa</taxon>
        <taxon>Chordata</taxon>
        <taxon>Craniata</taxon>
        <taxon>Vertebrata</taxon>
        <taxon>Euteleostomi</taxon>
        <taxon>Amphibia</taxon>
        <taxon>Batrachia</taxon>
        <taxon>Anura</taxon>
        <taxon>Pipoidea</taxon>
        <taxon>Pipidae</taxon>
        <taxon>Xenopodinae</taxon>
        <taxon>Xenopus</taxon>
        <taxon>Silurana</taxon>
    </lineage>
</organism>
<dbReference type="PRINTS" id="PR00700">
    <property type="entry name" value="PRTYPHPHTASE"/>
</dbReference>
<dbReference type="SUPFAM" id="SSF52799">
    <property type="entry name" value="(Phosphotyrosine protein) phosphatases II"/>
    <property type="match status" value="1"/>
</dbReference>
<feature type="domain" description="Tyrosine-protein phosphatase" evidence="9">
    <location>
        <begin position="1809"/>
        <end position="2061"/>
    </location>
</feature>
<dbReference type="InterPro" id="IPR014352">
    <property type="entry name" value="FERM/acyl-CoA-bd_prot_sf"/>
</dbReference>
<reference evidence="14" key="1">
    <citation type="journal article" date="2010" name="Science">
        <title>The genome of the Western clawed frog Xenopus tropicalis.</title>
        <authorList>
            <person name="Hellsten U."/>
            <person name="Harland R.M."/>
            <person name="Gilchrist M.J."/>
            <person name="Hendrix D."/>
            <person name="Jurka J."/>
            <person name="Kapitonov V."/>
            <person name="Ovcharenko I."/>
            <person name="Putnam N.H."/>
            <person name="Shu S."/>
            <person name="Taher L."/>
            <person name="Blitz I.L."/>
            <person name="Blumberg B."/>
            <person name="Dichmann D.S."/>
            <person name="Dubchak I."/>
            <person name="Amaya E."/>
            <person name="Detter J.C."/>
            <person name="Fletcher R."/>
            <person name="Gerhard D.S."/>
            <person name="Goodstein D."/>
            <person name="Graves T."/>
            <person name="Grigoriev I.V."/>
            <person name="Grimwood J."/>
            <person name="Kawashima T."/>
            <person name="Lindquist E."/>
            <person name="Lucas S.M."/>
            <person name="Mead P.E."/>
            <person name="Mitros T."/>
            <person name="Ogino H."/>
            <person name="Ohta Y."/>
            <person name="Poliakov A.V."/>
            <person name="Pollet N."/>
            <person name="Robert J."/>
            <person name="Salamov A."/>
            <person name="Sater A.K."/>
            <person name="Schmutz J."/>
            <person name="Terry A."/>
            <person name="Vize P.D."/>
            <person name="Warren W.C."/>
            <person name="Wells D."/>
            <person name="Wills A."/>
            <person name="Wilson R.K."/>
            <person name="Zimmerman L.B."/>
            <person name="Zorn A.M."/>
            <person name="Grainger R."/>
            <person name="Grammer T."/>
            <person name="Khokha M.K."/>
            <person name="Richardson P.M."/>
            <person name="Rokhsar D.S."/>
        </authorList>
    </citation>
    <scope>NUCLEOTIDE SEQUENCE [LARGE SCALE GENOMIC DNA]</scope>
    <source>
        <strain evidence="14">Nigerian</strain>
    </source>
</reference>
<dbReference type="PROSITE" id="PS50055">
    <property type="entry name" value="TYR_PHOSPHATASE_PTP"/>
    <property type="match status" value="1"/>
</dbReference>
<dbReference type="Pfam" id="PF00373">
    <property type="entry name" value="FERM_M"/>
    <property type="match status" value="1"/>
</dbReference>
<dbReference type="InterPro" id="IPR019749">
    <property type="entry name" value="Band_41_domain"/>
</dbReference>
<dbReference type="InterPro" id="IPR000387">
    <property type="entry name" value="Tyr_Pase_dom"/>
</dbReference>
<keyword evidence="7" id="KW-0539">Nucleus</keyword>
<dbReference type="Gene3D" id="3.90.190.10">
    <property type="entry name" value="Protein tyrosine phosphatase superfamily"/>
    <property type="match status" value="1"/>
</dbReference>
<dbReference type="InterPro" id="IPR019748">
    <property type="entry name" value="FERM_central"/>
</dbReference>
<evidence type="ECO:0000256" key="5">
    <source>
        <dbReference type="ARBA" id="ARBA00022737"/>
    </source>
</evidence>
<feature type="compositionally biased region" description="Acidic residues" evidence="8">
    <location>
        <begin position="1290"/>
        <end position="1303"/>
    </location>
</feature>
<dbReference type="Gene3D" id="1.20.80.10">
    <property type="match status" value="1"/>
</dbReference>
<dbReference type="PROSITE" id="PS00383">
    <property type="entry name" value="TYR_PHOSPHATASE_1"/>
    <property type="match status" value="1"/>
</dbReference>
<evidence type="ECO:0000259" key="9">
    <source>
        <dbReference type="PROSITE" id="PS50055"/>
    </source>
</evidence>
<dbReference type="OMA" id="LAMCEDQ"/>
<proteinExistence type="inferred from homology"/>
<dbReference type="SMART" id="SM00194">
    <property type="entry name" value="PTPc"/>
    <property type="match status" value="1"/>
</dbReference>
<dbReference type="SMART" id="SM00228">
    <property type="entry name" value="PDZ"/>
    <property type="match status" value="4"/>
</dbReference>
<dbReference type="SMART" id="SM00750">
    <property type="entry name" value="KIND"/>
    <property type="match status" value="1"/>
</dbReference>
<dbReference type="PRINTS" id="PR00935">
    <property type="entry name" value="BAND41"/>
</dbReference>
<feature type="region of interest" description="Disordered" evidence="8">
    <location>
        <begin position="891"/>
        <end position="912"/>
    </location>
</feature>
<evidence type="ECO:0000313" key="14">
    <source>
        <dbReference type="Ensembl" id="ENSXETP00000111940"/>
    </source>
</evidence>
<dbReference type="InterPro" id="IPR003595">
    <property type="entry name" value="Tyr_Pase_cat"/>
</dbReference>
<evidence type="ECO:0000259" key="11">
    <source>
        <dbReference type="PROSITE" id="PS50057"/>
    </source>
</evidence>
<reference evidence="16" key="3">
    <citation type="submission" date="2025-04" db="UniProtKB">
        <authorList>
            <consortium name="RefSeq"/>
        </authorList>
    </citation>
    <scope>IDENTIFICATION</scope>
    <source>
        <strain evidence="16">Nigerian</strain>
        <tissue evidence="16">Liver and blood</tissue>
    </source>
</reference>
<gene>
    <name evidence="14 16 17" type="primary">frmpd2</name>
</gene>
<dbReference type="SUPFAM" id="SSF50729">
    <property type="entry name" value="PH domain-like"/>
    <property type="match status" value="1"/>
</dbReference>
<dbReference type="CTD" id="143162"/>
<dbReference type="SUPFAM" id="SSF47031">
    <property type="entry name" value="Second domain of FERM"/>
    <property type="match status" value="1"/>
</dbReference>
<dbReference type="GO" id="GO:0004725">
    <property type="term" value="F:protein tyrosine phosphatase activity"/>
    <property type="evidence" value="ECO:0007669"/>
    <property type="project" value="InterPro"/>
</dbReference>
<dbReference type="InterPro" id="IPR029071">
    <property type="entry name" value="Ubiquitin-like_domsf"/>
</dbReference>
<dbReference type="Pfam" id="PF00595">
    <property type="entry name" value="PDZ"/>
    <property type="match status" value="4"/>
</dbReference>
<feature type="domain" description="PDZ" evidence="12">
    <location>
        <begin position="744"/>
        <end position="830"/>
    </location>
</feature>
<dbReference type="InterPro" id="IPR029021">
    <property type="entry name" value="Prot-tyrosine_phosphatase-like"/>
</dbReference>
<dbReference type="CDD" id="cd06792">
    <property type="entry name" value="PDZ2-PTPN13_FRMPD2-like"/>
    <property type="match status" value="1"/>
</dbReference>
<evidence type="ECO:0000256" key="8">
    <source>
        <dbReference type="SAM" id="MobiDB-lite"/>
    </source>
</evidence>
<dbReference type="Proteomes" id="UP000008143">
    <property type="component" value="Chromosome 7"/>
</dbReference>
<dbReference type="SMART" id="SM00295">
    <property type="entry name" value="B41"/>
    <property type="match status" value="1"/>
</dbReference>
<evidence type="ECO:0000259" key="10">
    <source>
        <dbReference type="PROSITE" id="PS50056"/>
    </source>
</evidence>
<dbReference type="SUPFAM" id="SSF50156">
    <property type="entry name" value="PDZ domain-like"/>
    <property type="match status" value="4"/>
</dbReference>
<dbReference type="PROSITE" id="PS50106">
    <property type="entry name" value="PDZ"/>
    <property type="match status" value="4"/>
</dbReference>
<dbReference type="InterPro" id="IPR018980">
    <property type="entry name" value="FERM_PH-like_C"/>
</dbReference>
<dbReference type="SMART" id="SM01196">
    <property type="entry name" value="FERM_C"/>
    <property type="match status" value="1"/>
</dbReference>
<feature type="domain" description="PDZ" evidence="12">
    <location>
        <begin position="921"/>
        <end position="1006"/>
    </location>
</feature>
<dbReference type="InterPro" id="IPR035963">
    <property type="entry name" value="FERM_2"/>
</dbReference>
<dbReference type="GeneID" id="100491969"/>
<sequence>MPVSENNSKGMSGPWISLAHILKVQGKPLSEEEVWALLFAATEHIEKDATVDSNTISPWSLVLSGSGNLSFHVVSHPETVPFKAPEVFRESKQTYKSLVYSLGMTLYWAAGYNVPDHQPIDIGQKLHSILISMCEKGPWHRPSTEIIMQRCKEEQKQATLLSPAFYIQGLVSPVVDSMCQQEEEFSKMQYAQSQMIRERLQQKYERSSTCMASSAGARSLPCVVPDKILSNSHSRLYHLSVSSLQSPTHSIGAKEQTDLYRSVQNHLSPFSTAFSSGEYETQFNPAFAQNRNLHQEKSTRPEFVLNSKEPPVTMELPAMIVNKKGKSYLCQRTLYVIIPSGLCLEIKCDIRSQVRTVLECAATFARLNQNQSFYFGLAHMTGKEFFFLDEDDLLEKVAPEGWSKTSKKKATIVAFTLFFRIKYFVQNFSALKHCPMIHLIYLQLRKDILEERLFCNREMALHMGSLALQADIGDYSQERDYYHMEDFLPPGVLQSPRTIQELKQLHQSHFGLSREEAVLAFIRVAQQLPEYGVLFYHVLLDKKKTRSDDHTLGICCQGIILYEERMGSRIASLRFSWREIQTLSAYKKKFTVLSCSTGKKHSFLTNSEKTSKYILGLCSSLRTFHTNLRQQQCAEEMWILDPEYINPHYSAQRDQLMRKMSRSENILCFANDNNMRGRILSKSRDTISGNDRTGEDISICRATEDVETPRHSNGYLSIHSSRSASCNMSFKEQSLEGAEREIVCVKLKRDPSYGLGFMIVGGENIGKLDLGIFVASIIPGGPAERDGRIKTGGRLISVNNLSLEGMTFKSAVQILQGCGEEAEFIFSQEKAAHSQCSLINRQISSISCEGSEKSSVTLDTYSLPCGTAYSPCFPCDPSSAGTHGVFFNKENESQEASQRKNSEKNTIGRGSTELKPGDVFSVQLKREGRSLGFSVTGGVNTSVRHGGIYIKNIIPLGPADLNGQIKKGDRLLEVNAVHILGFTHRQAVECLRNAGELLTLVLQRGGDMENTASGSGHEFPESTRTTPIFCESSSTLFVPKDNTFEVTLIKNLGGLGFSFVQTGTGTSGRADNIVRIKRLFQGLPAQESGHIAAGDVLLAVNGQSIQGMNYQEVVHILHGAPSQVTLLLCRPAKGALPEIDFSLPTPMPSPVRDILRIKSPVCDLGNTASVSEREKNSYEAIDTRRHPSLMHSTLAPASETMTALAQDVQQNCYCICEQGSQESKINKRVGGDGLEESQILSDEEYLTISSTSITPPSMGEVLDEETAVYGTPQPRGLIPLPESFASPESSESESEWEDLDENDEEEEGIVSLGLHSEKSMALHSCTPLRWCPQPATPNKRYKVSSPIRWTHISSTVLKLKTHSPMRNVTLSYPTIKISSPSFLTMQQVQCSLNPASCRLQVPLALQHGRSNNEKNNGVSTLHHKSAEEAQTDLNTSNNTADQEAGLMHCQSTHRSERKDYLCHSNEYNSALHQSRQYELKHNLETVKNNFLDHSNKNEEHNESSDLSDVQKNRLLSEHTEQSYDKIPNLEHIWSDFHAIETEETNYLQTELQHEELPEYRWKNNEIQQEYIQEKLSTNMNKKQKVALSHLNYPTIQTACNSELNQDSLLNIDLEKPSSGSLGFSLAGGKNGEMFLIKAVSPGSVAAIDGRLHVGDILIKVNGHELAGLTHGIAVGIIREAKGHVKLTVQRRIPQCSSNKNHALERDDQWLTAGMKFQGQDTSDASVEYIHVQNNNDLCVKSKSCRSFSLEKANDSGNSTIKDEENSQTFGPLLITEEDLHCLPVNKQFSESEIQALVVTAQRLIQDQDLYQEFLALEHEKPADSFHVASAPENRNKNRYRDILPYDSTRVRVGDEGYINASYVTVPVGEKKLRYICTQGPLPDTVNYFWQMVWENHSSVIIMMTQERESGKVKSEQYWPEQIQETWKGENLSLRLEKCNALQDFTIRIMTLFQKETGENRLITHLQFTTWPDHSTPQSPQSLLHFLCYLRRFHNEWPLVVHCSAGIGRTGVLICVHVILTYLEQGIQFQIKDIVKTMRQQRYGMIQTKDQYIFCYKALLTALRLLPYVDHTDLCILEK</sequence>
<feature type="domain" description="PDZ" evidence="12">
    <location>
        <begin position="1610"/>
        <end position="1692"/>
    </location>
</feature>
<dbReference type="InterPro" id="IPR011993">
    <property type="entry name" value="PH-like_dom_sf"/>
</dbReference>
<dbReference type="PANTHER" id="PTHR46900:SF4">
    <property type="entry name" value="FERM AND PDZ DOMAIN CONTAINING 2"/>
    <property type="match status" value="1"/>
</dbReference>
<accession>A0A803JVC6</accession>
<dbReference type="PANTHER" id="PTHR46900">
    <property type="entry name" value="TYROSINE-PROTEIN PHOSPHATASE NON-RECEPTOR TYPE 13"/>
    <property type="match status" value="1"/>
</dbReference>
<dbReference type="GO" id="GO:0005634">
    <property type="term" value="C:nucleus"/>
    <property type="evidence" value="ECO:0007669"/>
    <property type="project" value="UniProtKB-SubCell"/>
</dbReference>
<reference evidence="14" key="2">
    <citation type="submission" date="2021-03" db="UniProtKB">
        <authorList>
            <consortium name="Ensembl"/>
        </authorList>
    </citation>
    <scope>IDENTIFICATION</scope>
</reference>
<evidence type="ECO:0000313" key="17">
    <source>
        <dbReference type="Xenbase" id="XB-GENE-29077231"/>
    </source>
</evidence>
<dbReference type="CDD" id="cd14538">
    <property type="entry name" value="PTPc-N20_13"/>
    <property type="match status" value="1"/>
</dbReference>
<keyword evidence="4" id="KW-0963">Cytoplasm</keyword>
<feature type="compositionally biased region" description="Basic and acidic residues" evidence="8">
    <location>
        <begin position="891"/>
        <end position="903"/>
    </location>
</feature>
<keyword evidence="15" id="KW-1185">Reference proteome</keyword>
<evidence type="ECO:0000256" key="3">
    <source>
        <dbReference type="ARBA" id="ARBA00009649"/>
    </source>
</evidence>
<dbReference type="CDD" id="cd14473">
    <property type="entry name" value="FERM_B-lobe"/>
    <property type="match status" value="1"/>
</dbReference>
<evidence type="ECO:0000256" key="7">
    <source>
        <dbReference type="ARBA" id="ARBA00023242"/>
    </source>
</evidence>
<dbReference type="InterPro" id="IPR011009">
    <property type="entry name" value="Kinase-like_dom_sf"/>
</dbReference>
<evidence type="ECO:0000313" key="16">
    <source>
        <dbReference type="RefSeq" id="XP_031761587.1"/>
    </source>
</evidence>
<keyword evidence="6" id="KW-0206">Cytoskeleton</keyword>
<dbReference type="InterPro" id="IPR036034">
    <property type="entry name" value="PDZ_sf"/>
</dbReference>
<dbReference type="Gene3D" id="2.30.42.10">
    <property type="match status" value="4"/>
</dbReference>
<dbReference type="InterPro" id="IPR000299">
    <property type="entry name" value="FERM_domain"/>
</dbReference>
<dbReference type="InterPro" id="IPR016130">
    <property type="entry name" value="Tyr_Pase_AS"/>
</dbReference>
<dbReference type="PROSITE" id="PS51377">
    <property type="entry name" value="KIND"/>
    <property type="match status" value="1"/>
</dbReference>
<dbReference type="InterPro" id="IPR052074">
    <property type="entry name" value="NonRcpt_TyrProt_Phosphatase"/>
</dbReference>
<dbReference type="SMART" id="SM00404">
    <property type="entry name" value="PTPc_motif"/>
    <property type="match status" value="1"/>
</dbReference>
<dbReference type="OrthoDB" id="165498at2759"/>
<dbReference type="Gene3D" id="1.10.510.10">
    <property type="entry name" value="Transferase(Phosphotransferase) domain 1"/>
    <property type="match status" value="1"/>
</dbReference>
<name>A0A803JVC6_XENTR</name>
<dbReference type="AGR" id="Xenbase:XB-GENE-29077231"/>
<dbReference type="Pfam" id="PF09380">
    <property type="entry name" value="FERM_C"/>
    <property type="match status" value="1"/>
</dbReference>
<dbReference type="Pfam" id="PF00102">
    <property type="entry name" value="Y_phosphatase"/>
    <property type="match status" value="1"/>
</dbReference>
<evidence type="ECO:0000313" key="15">
    <source>
        <dbReference type="Proteomes" id="UP000008143"/>
    </source>
</evidence>
<evidence type="ECO:0000259" key="12">
    <source>
        <dbReference type="PROSITE" id="PS50106"/>
    </source>
</evidence>
<evidence type="ECO:0000256" key="4">
    <source>
        <dbReference type="ARBA" id="ARBA00022490"/>
    </source>
</evidence>
<evidence type="ECO:0000259" key="13">
    <source>
        <dbReference type="PROSITE" id="PS51377"/>
    </source>
</evidence>
<dbReference type="PROSITE" id="PS50057">
    <property type="entry name" value="FERM_3"/>
    <property type="match status" value="1"/>
</dbReference>
<protein>
    <submittedName>
        <fullName evidence="14">FERM and PDZ domain containing 2</fullName>
    </submittedName>
    <submittedName>
        <fullName evidence="16">FERM and PDZ domain-containing protein 2 isoform X1</fullName>
    </submittedName>
</protein>
<dbReference type="Gene3D" id="2.30.29.30">
    <property type="entry name" value="Pleckstrin-homology domain (PH domain)/Phosphotyrosine-binding domain (PTB)"/>
    <property type="match status" value="1"/>
</dbReference>
<dbReference type="SUPFAM" id="SSF56112">
    <property type="entry name" value="Protein kinase-like (PK-like)"/>
    <property type="match status" value="1"/>
</dbReference>
<feature type="domain" description="PDZ" evidence="12">
    <location>
        <begin position="1045"/>
        <end position="1132"/>
    </location>
</feature>
<feature type="domain" description="Tyrosine specific protein phosphatases" evidence="10">
    <location>
        <begin position="1983"/>
        <end position="2052"/>
    </location>
</feature>
<dbReference type="InterPro" id="IPR001478">
    <property type="entry name" value="PDZ"/>
</dbReference>
<comment type="similarity">
    <text evidence="3">Belongs to the protein-tyrosine phosphatase family. Non-receptor class subfamily.</text>
</comment>
<feature type="region of interest" description="Disordered" evidence="8">
    <location>
        <begin position="1276"/>
        <end position="1303"/>
    </location>
</feature>
<dbReference type="SUPFAM" id="SSF54236">
    <property type="entry name" value="Ubiquitin-like"/>
    <property type="match status" value="1"/>
</dbReference>
<dbReference type="InterPro" id="IPR000242">
    <property type="entry name" value="PTP_cat"/>
</dbReference>
<dbReference type="GeneTree" id="ENSGT00940000160066"/>
<dbReference type="Xenbase" id="XB-GENE-29077231">
    <property type="gene designation" value="frmpd2"/>
</dbReference>
<comment type="subcellular location">
    <subcellularLocation>
        <location evidence="2">Cytoplasm</location>
        <location evidence="2">Cytoskeleton</location>
    </subcellularLocation>
    <subcellularLocation>
        <location evidence="1">Nucleus</location>
    </subcellularLocation>
</comment>
<keyword evidence="5" id="KW-0677">Repeat</keyword>
<evidence type="ECO:0000256" key="1">
    <source>
        <dbReference type="ARBA" id="ARBA00004123"/>
    </source>
</evidence>
<dbReference type="RefSeq" id="XP_031761587.1">
    <property type="nucleotide sequence ID" value="XM_031905727.1"/>
</dbReference>
<dbReference type="InterPro" id="IPR011019">
    <property type="entry name" value="KIND_dom"/>
</dbReference>
<evidence type="ECO:0000256" key="6">
    <source>
        <dbReference type="ARBA" id="ARBA00023212"/>
    </source>
</evidence>
<feature type="domain" description="KIND" evidence="13">
    <location>
        <begin position="16"/>
        <end position="180"/>
    </location>
</feature>
<feature type="domain" description="FERM" evidence="11">
    <location>
        <begin position="332"/>
        <end position="629"/>
    </location>
</feature>
<dbReference type="Ensembl" id="ENSXETT00000120020">
    <property type="protein sequence ID" value="ENSXETP00000111940"/>
    <property type="gene ID" value="ENSXETG00000041939"/>
</dbReference>
<dbReference type="GO" id="GO:0005856">
    <property type="term" value="C:cytoskeleton"/>
    <property type="evidence" value="ECO:0007669"/>
    <property type="project" value="UniProtKB-SubCell"/>
</dbReference>
<evidence type="ECO:0000256" key="2">
    <source>
        <dbReference type="ARBA" id="ARBA00004245"/>
    </source>
</evidence>